<dbReference type="AlphaFoldDB" id="A0A8S3A136"/>
<reference evidence="1" key="1">
    <citation type="submission" date="2021-02" db="EMBL/GenBank/DDBJ databases">
        <authorList>
            <person name="Nowell W R."/>
        </authorList>
    </citation>
    <scope>NUCLEOTIDE SEQUENCE</scope>
</reference>
<proteinExistence type="predicted"/>
<name>A0A8S3A136_9BILA</name>
<dbReference type="EMBL" id="CAJOBI010122817">
    <property type="protein sequence ID" value="CAF4686527.1"/>
    <property type="molecule type" value="Genomic_DNA"/>
</dbReference>
<evidence type="ECO:0000313" key="2">
    <source>
        <dbReference type="Proteomes" id="UP000676336"/>
    </source>
</evidence>
<gene>
    <name evidence="1" type="ORF">SMN809_LOCUS42495</name>
</gene>
<evidence type="ECO:0000313" key="1">
    <source>
        <dbReference type="EMBL" id="CAF4686527.1"/>
    </source>
</evidence>
<dbReference type="Proteomes" id="UP000676336">
    <property type="component" value="Unassembled WGS sequence"/>
</dbReference>
<feature type="non-terminal residue" evidence="1">
    <location>
        <position position="36"/>
    </location>
</feature>
<comment type="caution">
    <text evidence="1">The sequence shown here is derived from an EMBL/GenBank/DDBJ whole genome shotgun (WGS) entry which is preliminary data.</text>
</comment>
<protein>
    <submittedName>
        <fullName evidence="1">Uncharacterized protein</fullName>
    </submittedName>
</protein>
<organism evidence="1 2">
    <name type="scientific">Rotaria magnacalcarata</name>
    <dbReference type="NCBI Taxonomy" id="392030"/>
    <lineage>
        <taxon>Eukaryota</taxon>
        <taxon>Metazoa</taxon>
        <taxon>Spiralia</taxon>
        <taxon>Gnathifera</taxon>
        <taxon>Rotifera</taxon>
        <taxon>Eurotatoria</taxon>
        <taxon>Bdelloidea</taxon>
        <taxon>Philodinida</taxon>
        <taxon>Philodinidae</taxon>
        <taxon>Rotaria</taxon>
    </lineage>
</organism>
<sequence length="36" mass="4283">MIDDLNDRELIPKQILDDPSYNDLACQPEYRLSECR</sequence>
<accession>A0A8S3A136</accession>